<accession>A0AAN6I8A3</accession>
<dbReference type="Gene3D" id="1.20.1290.10">
    <property type="entry name" value="AhpD-like"/>
    <property type="match status" value="1"/>
</dbReference>
<dbReference type="PANTHER" id="PTHR28180">
    <property type="entry name" value="CONSERVED MITOCHONDRIAL PROTEIN-RELATED"/>
    <property type="match status" value="1"/>
</dbReference>
<dbReference type="SUPFAM" id="SSF69118">
    <property type="entry name" value="AhpD-like"/>
    <property type="match status" value="1"/>
</dbReference>
<organism evidence="2 3">
    <name type="scientific">Exophiala viscosa</name>
    <dbReference type="NCBI Taxonomy" id="2486360"/>
    <lineage>
        <taxon>Eukaryota</taxon>
        <taxon>Fungi</taxon>
        <taxon>Dikarya</taxon>
        <taxon>Ascomycota</taxon>
        <taxon>Pezizomycotina</taxon>
        <taxon>Eurotiomycetes</taxon>
        <taxon>Chaetothyriomycetidae</taxon>
        <taxon>Chaetothyriales</taxon>
        <taxon>Herpotrichiellaceae</taxon>
        <taxon>Exophiala</taxon>
    </lineage>
</organism>
<comment type="caution">
    <text evidence="2">The sequence shown here is derived from an EMBL/GenBank/DDBJ whole genome shotgun (WGS) entry which is preliminary data.</text>
</comment>
<evidence type="ECO:0000259" key="1">
    <source>
        <dbReference type="Pfam" id="PF02627"/>
    </source>
</evidence>
<reference evidence="2" key="1">
    <citation type="journal article" date="2022" name="bioRxiv">
        <title>Deciphering the potential niche of two novel black yeast fungi from a biological soil crust based on their genomes, phenotypes, and melanin regulation.</title>
        <authorList>
            <consortium name="DOE Joint Genome Institute"/>
            <person name="Carr E.C."/>
            <person name="Barton Q."/>
            <person name="Grambo S."/>
            <person name="Sullivan M."/>
            <person name="Renfro C.M."/>
            <person name="Kuo A."/>
            <person name="Pangilinan J."/>
            <person name="Lipzen A."/>
            <person name="Keymanesh K."/>
            <person name="Savage E."/>
            <person name="Barry K."/>
            <person name="Grigoriev I.V."/>
            <person name="Riekhof W.R."/>
            <person name="Harris S.S."/>
        </authorList>
    </citation>
    <scope>NUCLEOTIDE SEQUENCE</scope>
    <source>
        <strain evidence="2">JF 03-4F</strain>
    </source>
</reference>
<dbReference type="GO" id="GO:0051920">
    <property type="term" value="F:peroxiredoxin activity"/>
    <property type="evidence" value="ECO:0007669"/>
    <property type="project" value="InterPro"/>
</dbReference>
<dbReference type="EMBL" id="MU404366">
    <property type="protein sequence ID" value="KAI1607836.1"/>
    <property type="molecule type" value="Genomic_DNA"/>
</dbReference>
<dbReference type="Pfam" id="PF02627">
    <property type="entry name" value="CMD"/>
    <property type="match status" value="1"/>
</dbReference>
<dbReference type="InterPro" id="IPR052999">
    <property type="entry name" value="PTS1_Protein"/>
</dbReference>
<dbReference type="InterPro" id="IPR003779">
    <property type="entry name" value="CMD-like"/>
</dbReference>
<name>A0AAN6I8A3_9EURO</name>
<proteinExistence type="predicted"/>
<keyword evidence="3" id="KW-1185">Reference proteome</keyword>
<evidence type="ECO:0000313" key="2">
    <source>
        <dbReference type="EMBL" id="KAI1607836.1"/>
    </source>
</evidence>
<gene>
    <name evidence="2" type="ORF">EDD36DRAFT_500442</name>
</gene>
<sequence>MALIDTVLTFRDRENEPDPLKASWYLVSAAALAGAGAGSETLPVYRAAIADLPSDAAKLVQRRLKEAILKSTTFVGVPRALGATRDFYASLKDEEIDDYGPRYETYNDPEEQQRRATRGKKFFDVLWTPESAEGIRVAMKKHHPDLYLLNQKLIYEFWAADDRILSNVETELLAIGALITMNCPDQLIWHMKGAIRHGANEQQARLAYELGMAVAKATDCKLSKMPTLDEIDLGNSSFAF</sequence>
<evidence type="ECO:0000313" key="3">
    <source>
        <dbReference type="Proteomes" id="UP001203852"/>
    </source>
</evidence>
<feature type="domain" description="Carboxymuconolactone decarboxylase-like" evidence="1">
    <location>
        <begin position="158"/>
        <end position="208"/>
    </location>
</feature>
<protein>
    <recommendedName>
        <fullName evidence="1">Carboxymuconolactone decarboxylase-like domain-containing protein</fullName>
    </recommendedName>
</protein>
<dbReference type="AlphaFoldDB" id="A0AAN6I8A3"/>
<dbReference type="InterPro" id="IPR029032">
    <property type="entry name" value="AhpD-like"/>
</dbReference>
<dbReference type="Proteomes" id="UP001203852">
    <property type="component" value="Unassembled WGS sequence"/>
</dbReference>